<feature type="transmembrane region" description="Helical" evidence="6">
    <location>
        <begin position="239"/>
        <end position="259"/>
    </location>
</feature>
<dbReference type="PROSITE" id="PS50850">
    <property type="entry name" value="MFS"/>
    <property type="match status" value="1"/>
</dbReference>
<name>A0ABQ4TNY1_9HYPH</name>
<gene>
    <name evidence="8" type="primary">sauU</name>
    <name evidence="8" type="ORF">EKPJFOCH_3596</name>
</gene>
<keyword evidence="3 6" id="KW-0812">Transmembrane</keyword>
<reference evidence="8" key="2">
    <citation type="submission" date="2021-08" db="EMBL/GenBank/DDBJ databases">
        <authorList>
            <person name="Tani A."/>
            <person name="Ola A."/>
            <person name="Ogura Y."/>
            <person name="Katsura K."/>
            <person name="Hayashi T."/>
        </authorList>
    </citation>
    <scope>NUCLEOTIDE SEQUENCE</scope>
    <source>
        <strain evidence="8">DSM 23674</strain>
    </source>
</reference>
<dbReference type="SUPFAM" id="SSF103473">
    <property type="entry name" value="MFS general substrate transporter"/>
    <property type="match status" value="1"/>
</dbReference>
<feature type="domain" description="Major facilitator superfamily (MFS) profile" evidence="7">
    <location>
        <begin position="21"/>
        <end position="421"/>
    </location>
</feature>
<evidence type="ECO:0000256" key="2">
    <source>
        <dbReference type="ARBA" id="ARBA00022475"/>
    </source>
</evidence>
<dbReference type="PANTHER" id="PTHR11662:SF399">
    <property type="entry name" value="FI19708P1-RELATED"/>
    <property type="match status" value="1"/>
</dbReference>
<evidence type="ECO:0000256" key="4">
    <source>
        <dbReference type="ARBA" id="ARBA00022989"/>
    </source>
</evidence>
<feature type="transmembrane region" description="Helical" evidence="6">
    <location>
        <begin position="332"/>
        <end position="354"/>
    </location>
</feature>
<accession>A0ABQ4TNY1</accession>
<dbReference type="InterPro" id="IPR050382">
    <property type="entry name" value="MFS_Na/Anion_cotransporter"/>
</dbReference>
<keyword evidence="5 6" id="KW-0472">Membrane</keyword>
<dbReference type="InterPro" id="IPR020846">
    <property type="entry name" value="MFS_dom"/>
</dbReference>
<dbReference type="PANTHER" id="PTHR11662">
    <property type="entry name" value="SOLUTE CARRIER FAMILY 17"/>
    <property type="match status" value="1"/>
</dbReference>
<dbReference type="Proteomes" id="UP001055101">
    <property type="component" value="Unassembled WGS sequence"/>
</dbReference>
<reference evidence="8" key="1">
    <citation type="journal article" date="2021" name="Front. Microbiol.">
        <title>Comprehensive Comparative Genomics and Phenotyping of Methylobacterium Species.</title>
        <authorList>
            <person name="Alessa O."/>
            <person name="Ogura Y."/>
            <person name="Fujitani Y."/>
            <person name="Takami H."/>
            <person name="Hayashi T."/>
            <person name="Sahin N."/>
            <person name="Tani A."/>
        </authorList>
    </citation>
    <scope>NUCLEOTIDE SEQUENCE</scope>
    <source>
        <strain evidence="8">DSM 23674</strain>
    </source>
</reference>
<evidence type="ECO:0000313" key="8">
    <source>
        <dbReference type="EMBL" id="GJE57085.1"/>
    </source>
</evidence>
<dbReference type="EMBL" id="BPRA01000017">
    <property type="protein sequence ID" value="GJE57085.1"/>
    <property type="molecule type" value="Genomic_DNA"/>
</dbReference>
<feature type="transmembrane region" description="Helical" evidence="6">
    <location>
        <begin position="57"/>
        <end position="75"/>
    </location>
</feature>
<keyword evidence="4 6" id="KW-1133">Transmembrane helix</keyword>
<keyword evidence="9" id="KW-1185">Reference proteome</keyword>
<feature type="transmembrane region" description="Helical" evidence="6">
    <location>
        <begin position="366"/>
        <end position="389"/>
    </location>
</feature>
<dbReference type="RefSeq" id="WP_147818779.1">
    <property type="nucleotide sequence ID" value="NZ_BPRA01000017.1"/>
</dbReference>
<dbReference type="Pfam" id="PF07690">
    <property type="entry name" value="MFS_1"/>
    <property type="match status" value="1"/>
</dbReference>
<evidence type="ECO:0000313" key="9">
    <source>
        <dbReference type="Proteomes" id="UP001055101"/>
    </source>
</evidence>
<dbReference type="Gene3D" id="1.20.1250.20">
    <property type="entry name" value="MFS general substrate transporter like domains"/>
    <property type="match status" value="2"/>
</dbReference>
<dbReference type="CDD" id="cd17319">
    <property type="entry name" value="MFS_ExuT_GudP_like"/>
    <property type="match status" value="1"/>
</dbReference>
<feature type="transmembrane region" description="Helical" evidence="6">
    <location>
        <begin position="172"/>
        <end position="195"/>
    </location>
</feature>
<keyword evidence="2" id="KW-1003">Cell membrane</keyword>
<feature type="transmembrane region" description="Helical" evidence="6">
    <location>
        <begin position="395"/>
        <end position="414"/>
    </location>
</feature>
<evidence type="ECO:0000256" key="6">
    <source>
        <dbReference type="SAM" id="Phobius"/>
    </source>
</evidence>
<feature type="transmembrane region" description="Helical" evidence="6">
    <location>
        <begin position="87"/>
        <end position="113"/>
    </location>
</feature>
<organism evidence="8 9">
    <name type="scientific">Methylobacterium thuringiense</name>
    <dbReference type="NCBI Taxonomy" id="1003091"/>
    <lineage>
        <taxon>Bacteria</taxon>
        <taxon>Pseudomonadati</taxon>
        <taxon>Pseudomonadota</taxon>
        <taxon>Alphaproteobacteria</taxon>
        <taxon>Hyphomicrobiales</taxon>
        <taxon>Methylobacteriaceae</taxon>
        <taxon>Methylobacterium</taxon>
    </lineage>
</organism>
<protein>
    <submittedName>
        <fullName evidence="8">Sulfoacetate transporter SauU</fullName>
    </submittedName>
</protein>
<dbReference type="InterPro" id="IPR036259">
    <property type="entry name" value="MFS_trans_sf"/>
</dbReference>
<proteinExistence type="predicted"/>
<feature type="transmembrane region" description="Helical" evidence="6">
    <location>
        <begin position="12"/>
        <end position="31"/>
    </location>
</feature>
<evidence type="ECO:0000256" key="3">
    <source>
        <dbReference type="ARBA" id="ARBA00022692"/>
    </source>
</evidence>
<sequence>MSTPPVAPPRKVPLISATNSVLFLLCLMYFITYLDRVNIATAKGVISADLGLSNTEFGLILSAFAYPYAIFQVIGGSVGDRFGARRTLLVCGMIWAAATILTGFVGGIVSLFAARLLLGFGEGATFPTATRAMQNWTAAGRRGFAQGITHAFARLGNAVAPPVIAFLIYHVGWRYCFVVLGMVSFVWVVIWYLYFRDDPADHKDITQAELDMLPPPRAPGTSQAVPWGPLTRRMLPVTITYFCYGWTLWLFLGWIPSYFAEHFGLNLKNSALFASGVFFAGVVGDTLGGVLSDAIFKRTGNLKLARLSVIVAGFLGAAVSLTGVFFTKDLTYVALLLSSGFFFAELVIGPIWSVPMDIAPKYAGTASGLMNTGSAVAAIVSPIVFGFVVDKTGDWTLPFAGSIGLCLLGAALAFTMHPERKFEDPLDETGIPRSPKAAIVPAAR</sequence>
<evidence type="ECO:0000256" key="1">
    <source>
        <dbReference type="ARBA" id="ARBA00004651"/>
    </source>
</evidence>
<feature type="transmembrane region" description="Helical" evidence="6">
    <location>
        <begin position="304"/>
        <end position="326"/>
    </location>
</feature>
<comment type="caution">
    <text evidence="8">The sequence shown here is derived from an EMBL/GenBank/DDBJ whole genome shotgun (WGS) entry which is preliminary data.</text>
</comment>
<evidence type="ECO:0000256" key="5">
    <source>
        <dbReference type="ARBA" id="ARBA00023136"/>
    </source>
</evidence>
<evidence type="ECO:0000259" key="7">
    <source>
        <dbReference type="PROSITE" id="PS50850"/>
    </source>
</evidence>
<dbReference type="InterPro" id="IPR011701">
    <property type="entry name" value="MFS"/>
</dbReference>
<comment type="subcellular location">
    <subcellularLocation>
        <location evidence="1">Cell membrane</location>
        <topology evidence="1">Multi-pass membrane protein</topology>
    </subcellularLocation>
</comment>
<dbReference type="PIRSF" id="PIRSF002808">
    <property type="entry name" value="Hexose_phosphate_transp"/>
    <property type="match status" value="1"/>
</dbReference>
<feature type="transmembrane region" description="Helical" evidence="6">
    <location>
        <begin position="271"/>
        <end position="292"/>
    </location>
</feature>
<dbReference type="InterPro" id="IPR000849">
    <property type="entry name" value="Sugar_P_transporter"/>
</dbReference>